<evidence type="ECO:0000256" key="1">
    <source>
        <dbReference type="SAM" id="MobiDB-lite"/>
    </source>
</evidence>
<dbReference type="Proteomes" id="UP000609651">
    <property type="component" value="Unassembled WGS sequence"/>
</dbReference>
<evidence type="ECO:0000313" key="3">
    <source>
        <dbReference type="EMBL" id="NNJ27638.1"/>
    </source>
</evidence>
<dbReference type="Pfam" id="PF13430">
    <property type="entry name" value="DUF4112"/>
    <property type="match status" value="1"/>
</dbReference>
<evidence type="ECO:0000313" key="4">
    <source>
        <dbReference type="Proteomes" id="UP000609651"/>
    </source>
</evidence>
<dbReference type="PANTHER" id="PTHR35519:SF2">
    <property type="entry name" value="PH DOMAIN PROTEIN"/>
    <property type="match status" value="1"/>
</dbReference>
<gene>
    <name evidence="3" type="ORF">LzC2_37450</name>
</gene>
<feature type="transmembrane region" description="Helical" evidence="2">
    <location>
        <begin position="20"/>
        <end position="38"/>
    </location>
</feature>
<name>A0ABX1VKA5_9PLAN</name>
<sequence length="209" mass="22167">MSEWLDSLPPPPSLLPGGWWTIAGLGVVAVLILGFALLRRLSRPAVPERSAESQRGEPLRGELVTDRRTAFNTTGTPEGRDPSPPGLPPGQEARLQRVRAVADFLDNSLKIPGLGYPIGWDSVIGLAPGVGDVATGTLAAWIILQGRQLGVPKRTLVRMCGNAGIDIASGAVPGVGDVFDVVFKANRKNLRLIEIHLAKPPKGQKTLPS</sequence>
<dbReference type="EMBL" id="WTPX01000177">
    <property type="protein sequence ID" value="NNJ27638.1"/>
    <property type="molecule type" value="Genomic_DNA"/>
</dbReference>
<protein>
    <recommendedName>
        <fullName evidence="5">DUF4112 domain-containing protein</fullName>
    </recommendedName>
</protein>
<comment type="caution">
    <text evidence="3">The sequence shown here is derived from an EMBL/GenBank/DDBJ whole genome shotgun (WGS) entry which is preliminary data.</text>
</comment>
<proteinExistence type="predicted"/>
<evidence type="ECO:0000256" key="2">
    <source>
        <dbReference type="SAM" id="Phobius"/>
    </source>
</evidence>
<feature type="compositionally biased region" description="Basic and acidic residues" evidence="1">
    <location>
        <begin position="49"/>
        <end position="69"/>
    </location>
</feature>
<keyword evidence="4" id="KW-1185">Reference proteome</keyword>
<dbReference type="InterPro" id="IPR025187">
    <property type="entry name" value="DUF4112"/>
</dbReference>
<organism evidence="3 4">
    <name type="scientific">Alienimonas chondri</name>
    <dbReference type="NCBI Taxonomy" id="2681879"/>
    <lineage>
        <taxon>Bacteria</taxon>
        <taxon>Pseudomonadati</taxon>
        <taxon>Planctomycetota</taxon>
        <taxon>Planctomycetia</taxon>
        <taxon>Planctomycetales</taxon>
        <taxon>Planctomycetaceae</taxon>
        <taxon>Alienimonas</taxon>
    </lineage>
</organism>
<keyword evidence="2" id="KW-0472">Membrane</keyword>
<keyword evidence="2" id="KW-0812">Transmembrane</keyword>
<reference evidence="3 4" key="1">
    <citation type="journal article" date="2020" name="Syst. Appl. Microbiol.">
        <title>Alienimonas chondri sp. nov., a novel planctomycete isolated from the biofilm of the red alga Chondrus crispus.</title>
        <authorList>
            <person name="Vitorino I."/>
            <person name="Albuquerque L."/>
            <person name="Wiegand S."/>
            <person name="Kallscheuer N."/>
            <person name="da Costa M.S."/>
            <person name="Lobo-da-Cunha A."/>
            <person name="Jogler C."/>
            <person name="Lage O.M."/>
        </authorList>
    </citation>
    <scope>NUCLEOTIDE SEQUENCE [LARGE SCALE GENOMIC DNA]</scope>
    <source>
        <strain evidence="3 4">LzC2</strain>
    </source>
</reference>
<dbReference type="RefSeq" id="WP_171189542.1">
    <property type="nucleotide sequence ID" value="NZ_WTPX01000177.1"/>
</dbReference>
<keyword evidence="2" id="KW-1133">Transmembrane helix</keyword>
<dbReference type="PANTHER" id="PTHR35519">
    <property type="entry name" value="MEMBRANE PROTEINS"/>
    <property type="match status" value="1"/>
</dbReference>
<accession>A0ABX1VKA5</accession>
<feature type="region of interest" description="Disordered" evidence="1">
    <location>
        <begin position="46"/>
        <end position="91"/>
    </location>
</feature>
<evidence type="ECO:0008006" key="5">
    <source>
        <dbReference type="Google" id="ProtNLM"/>
    </source>
</evidence>